<dbReference type="Pfam" id="PF00106">
    <property type="entry name" value="adh_short"/>
    <property type="match status" value="1"/>
</dbReference>
<reference evidence="6" key="1">
    <citation type="journal article" date="2019" name="Int. J. Syst. Evol. Microbiol.">
        <title>The Global Catalogue of Microorganisms (GCM) 10K type strain sequencing project: providing services to taxonomists for standard genome sequencing and annotation.</title>
        <authorList>
            <consortium name="The Broad Institute Genomics Platform"/>
            <consortium name="The Broad Institute Genome Sequencing Center for Infectious Disease"/>
            <person name="Wu L."/>
            <person name="Ma J."/>
        </authorList>
    </citation>
    <scope>NUCLEOTIDE SEQUENCE [LARGE SCALE GENOMIC DNA]</scope>
    <source>
        <strain evidence="6">JCM 18055</strain>
    </source>
</reference>
<dbReference type="Proteomes" id="UP001500325">
    <property type="component" value="Unassembled WGS sequence"/>
</dbReference>
<keyword evidence="6" id="KW-1185">Reference proteome</keyword>
<evidence type="ECO:0000256" key="1">
    <source>
        <dbReference type="ARBA" id="ARBA00006484"/>
    </source>
</evidence>
<keyword evidence="2" id="KW-0560">Oxidoreductase</keyword>
<dbReference type="NCBIfam" id="NF009467">
    <property type="entry name" value="PRK12826.1-3"/>
    <property type="match status" value="1"/>
</dbReference>
<comment type="similarity">
    <text evidence="1 4">Belongs to the short-chain dehydrogenases/reductases (SDR) family.</text>
</comment>
<accession>A0ABP8W9P9</accession>
<dbReference type="InterPro" id="IPR020904">
    <property type="entry name" value="Sc_DH/Rdtase_CS"/>
</dbReference>
<evidence type="ECO:0000313" key="6">
    <source>
        <dbReference type="Proteomes" id="UP001500325"/>
    </source>
</evidence>
<keyword evidence="3" id="KW-0520">NAD</keyword>
<name>A0ABP8W9P9_9PSEU</name>
<organism evidence="5 6">
    <name type="scientific">Pseudonocardia yuanmonensis</name>
    <dbReference type="NCBI Taxonomy" id="1095914"/>
    <lineage>
        <taxon>Bacteria</taxon>
        <taxon>Bacillati</taxon>
        <taxon>Actinomycetota</taxon>
        <taxon>Actinomycetes</taxon>
        <taxon>Pseudonocardiales</taxon>
        <taxon>Pseudonocardiaceae</taxon>
        <taxon>Pseudonocardia</taxon>
    </lineage>
</organism>
<dbReference type="Gene3D" id="3.40.50.720">
    <property type="entry name" value="NAD(P)-binding Rossmann-like Domain"/>
    <property type="match status" value="1"/>
</dbReference>
<dbReference type="SUPFAM" id="SSF51735">
    <property type="entry name" value="NAD(P)-binding Rossmann-fold domains"/>
    <property type="match status" value="1"/>
</dbReference>
<dbReference type="InterPro" id="IPR036291">
    <property type="entry name" value="NAD(P)-bd_dom_sf"/>
</dbReference>
<protein>
    <submittedName>
        <fullName evidence="5">Mycofactocin-coupled SDR family oxidoreductase</fullName>
    </submittedName>
</protein>
<gene>
    <name evidence="5" type="ORF">GCM10023215_17050</name>
</gene>
<dbReference type="RefSeq" id="WP_345379582.1">
    <property type="nucleotide sequence ID" value="NZ_BAABIC010000005.1"/>
</dbReference>
<sequence length="283" mass="29788">MAGRVEGKVALITGAARGQGRSHALRLAQEGADIIAVDLCADVATAPYDGATEADLAETVKQVEDLDRRVLSRVADVRDLRALETVVADGLSEFGHLDVVVANAGIGAFAPAWEITEDSWQEMIDINLTGVWKTTRAAIPAMIEQGTGGSIILTSSIAGLVAFGNLAHYTAAKHGVTGLMRTLAVELAPHRIRCNSVHPTTVDTDMVNNEPIYSLFLGGQRGATRADAEAGFTALNAIPIPWVDPIDISNAVLHLASEEARYVTGTTHVVDAGALAPFKIPHA</sequence>
<dbReference type="EMBL" id="BAABIC010000005">
    <property type="protein sequence ID" value="GAA4683323.1"/>
    <property type="molecule type" value="Genomic_DNA"/>
</dbReference>
<proteinExistence type="inferred from homology"/>
<evidence type="ECO:0000313" key="5">
    <source>
        <dbReference type="EMBL" id="GAA4683323.1"/>
    </source>
</evidence>
<evidence type="ECO:0000256" key="4">
    <source>
        <dbReference type="RuleBase" id="RU000363"/>
    </source>
</evidence>
<dbReference type="PANTHER" id="PTHR42760:SF133">
    <property type="entry name" value="3-OXOACYL-[ACYL-CARRIER-PROTEIN] REDUCTASE"/>
    <property type="match status" value="1"/>
</dbReference>
<evidence type="ECO:0000256" key="3">
    <source>
        <dbReference type="ARBA" id="ARBA00023027"/>
    </source>
</evidence>
<dbReference type="PROSITE" id="PS00061">
    <property type="entry name" value="ADH_SHORT"/>
    <property type="match status" value="1"/>
</dbReference>
<dbReference type="InterPro" id="IPR002347">
    <property type="entry name" value="SDR_fam"/>
</dbReference>
<dbReference type="CDD" id="cd05233">
    <property type="entry name" value="SDR_c"/>
    <property type="match status" value="1"/>
</dbReference>
<evidence type="ECO:0000256" key="2">
    <source>
        <dbReference type="ARBA" id="ARBA00023002"/>
    </source>
</evidence>
<comment type="caution">
    <text evidence="5">The sequence shown here is derived from an EMBL/GenBank/DDBJ whole genome shotgun (WGS) entry which is preliminary data.</text>
</comment>
<dbReference type="PRINTS" id="PR00081">
    <property type="entry name" value="GDHRDH"/>
</dbReference>
<dbReference type="PRINTS" id="PR00080">
    <property type="entry name" value="SDRFAMILY"/>
</dbReference>
<dbReference type="NCBIfam" id="TIGR03971">
    <property type="entry name" value="SDR_subfam_1"/>
    <property type="match status" value="1"/>
</dbReference>
<dbReference type="PANTHER" id="PTHR42760">
    <property type="entry name" value="SHORT-CHAIN DEHYDROGENASES/REDUCTASES FAMILY MEMBER"/>
    <property type="match status" value="1"/>
</dbReference>
<dbReference type="InterPro" id="IPR023985">
    <property type="entry name" value="SDR_subfam_1"/>
</dbReference>